<dbReference type="Gene3D" id="3.60.20.10">
    <property type="entry name" value="Glutamine Phosphoribosylpyrophosphate, subunit 1, domain 1"/>
    <property type="match status" value="1"/>
</dbReference>
<keyword evidence="4" id="KW-0472">Membrane</keyword>
<dbReference type="InterPro" id="IPR014395">
    <property type="entry name" value="Pen/GL7ACA/AHL_acylase"/>
</dbReference>
<dbReference type="PIRSF" id="PIRSF001227">
    <property type="entry name" value="Pen_acylase"/>
    <property type="match status" value="1"/>
</dbReference>
<name>A0ABS9KIA2_9BACT</name>
<accession>A0ABS9KIA2</accession>
<evidence type="ECO:0000256" key="2">
    <source>
        <dbReference type="ARBA" id="ARBA00022801"/>
    </source>
</evidence>
<dbReference type="EMBL" id="JAKLWS010000036">
    <property type="protein sequence ID" value="MCG2590575.1"/>
    <property type="molecule type" value="Genomic_DNA"/>
</dbReference>
<feature type="transmembrane region" description="Helical" evidence="4">
    <location>
        <begin position="7"/>
        <end position="27"/>
    </location>
</feature>
<organism evidence="5 6">
    <name type="scientific">Rhodohalobacter sulfatireducens</name>
    <dbReference type="NCBI Taxonomy" id="2911366"/>
    <lineage>
        <taxon>Bacteria</taxon>
        <taxon>Pseudomonadati</taxon>
        <taxon>Balneolota</taxon>
        <taxon>Balneolia</taxon>
        <taxon>Balneolales</taxon>
        <taxon>Balneolaceae</taxon>
        <taxon>Rhodohalobacter</taxon>
    </lineage>
</organism>
<dbReference type="SUPFAM" id="SSF56235">
    <property type="entry name" value="N-terminal nucleophile aminohydrolases (Ntn hydrolases)"/>
    <property type="match status" value="1"/>
</dbReference>
<evidence type="ECO:0000256" key="1">
    <source>
        <dbReference type="ARBA" id="ARBA00006586"/>
    </source>
</evidence>
<keyword evidence="2" id="KW-0378">Hydrolase</keyword>
<keyword evidence="3" id="KW-0865">Zymogen</keyword>
<keyword evidence="6" id="KW-1185">Reference proteome</keyword>
<comment type="similarity">
    <text evidence="1">Belongs to the peptidase S45 family.</text>
</comment>
<evidence type="ECO:0000256" key="4">
    <source>
        <dbReference type="SAM" id="Phobius"/>
    </source>
</evidence>
<dbReference type="Gene3D" id="2.30.120.10">
    <property type="match status" value="1"/>
</dbReference>
<dbReference type="Pfam" id="PF01804">
    <property type="entry name" value="Penicil_amidase"/>
    <property type="match status" value="1"/>
</dbReference>
<dbReference type="Gene3D" id="1.10.1400.10">
    <property type="match status" value="1"/>
</dbReference>
<reference evidence="5" key="1">
    <citation type="submission" date="2022-01" db="EMBL/GenBank/DDBJ databases">
        <authorList>
            <person name="Wang Y."/>
        </authorList>
    </citation>
    <scope>NUCLEOTIDE SEQUENCE</scope>
    <source>
        <strain evidence="5">WB101</strain>
    </source>
</reference>
<dbReference type="PANTHER" id="PTHR34218:SF4">
    <property type="entry name" value="ACYL-HOMOSERINE LACTONE ACYLASE QUIP"/>
    <property type="match status" value="1"/>
</dbReference>
<dbReference type="PANTHER" id="PTHR34218">
    <property type="entry name" value="PEPTIDASE S45 PENICILLIN AMIDASE"/>
    <property type="match status" value="1"/>
</dbReference>
<keyword evidence="4" id="KW-1133">Transmembrane helix</keyword>
<dbReference type="CDD" id="cd03747">
    <property type="entry name" value="Ntn_PGA_like"/>
    <property type="match status" value="1"/>
</dbReference>
<dbReference type="RefSeq" id="WP_237856003.1">
    <property type="nucleotide sequence ID" value="NZ_JAKLWS010000036.1"/>
</dbReference>
<dbReference type="Proteomes" id="UP001165366">
    <property type="component" value="Unassembled WGS sequence"/>
</dbReference>
<dbReference type="InterPro" id="IPR023343">
    <property type="entry name" value="Penicillin_amidase_dom1"/>
</dbReference>
<keyword evidence="4" id="KW-0812">Transmembrane</keyword>
<dbReference type="InterPro" id="IPR043146">
    <property type="entry name" value="Penicillin_amidase_N_B-knob"/>
</dbReference>
<dbReference type="InterPro" id="IPR029055">
    <property type="entry name" value="Ntn_hydrolases_N"/>
</dbReference>
<sequence>MKFILKLLIFIGILFIGVAILSVYWTFYLPLPEYNSNVQLDGLQQQTEVHWDPYAVPYIYAENEDDLYYTIGYIHAQERLWQMTLSQIAAEGRFAEFLGEDLVEYDIYQRTLGFWETAKRIEAEAPDSLIHIMEQYSAGVNEFIRQNESNLSAEFTLLDVKPIEWTPTHSFALLRLMAWDQNIHWWSELTYAYLAEQMDFYNFQQLVPVYDNQYPTTLSESESSGFASAAIPFLETELEFRRFLQKKGTQFGSNAWAVNGSKTDSGLPILAGDPHMGLNIPGFWYEASYHTPNHQISGATIPGFPFVVLGQNEHLAWSMTNIMSDDTDFFSEQVNRENPNEYIVDSVTDSITTYQEFQTRKEIIEVKGSDDEFHIVRSTKHGPVISDIHPDSSLGDKVISLEWMGHEVSQELWAVYKMNHAETMGQFQDAVALFHSPGMNFIYADRENNIAIFTGANLPIRDYNPLMFRDGWDPSYDWQDTIPFDQLPHKINPEEGFVAHANNKMHTDSYPYYISTFWEPPSRIMRINQLLETNNSLNVENFETIQNDVYSEHARETTEMILPILRSGENADQVQTALSYLENWNFEYTSTSTAASIFDLFFINLSRNILVDDIGETVFDNLARLEHLPVTIISEMLKNNSTYFDDKNTSQTETRDQIVRESMVQTLQQLNSEFGSEPFEWRWENVLDFTLRPPLLGEASQNPDSPGVLKVIVNNLFSKGPYTVSGNSMSINKAQYSWDFPFEMHLGPSIRRIVDFSTPGKSQSILPTGQSGNPLSTNYGDQTNLWLEGRYRFIYQDSTFFRETSYQTMTLSPN</sequence>
<dbReference type="Gene3D" id="1.10.439.10">
    <property type="entry name" value="Penicillin Amidohydrolase, domain 1"/>
    <property type="match status" value="1"/>
</dbReference>
<evidence type="ECO:0000313" key="6">
    <source>
        <dbReference type="Proteomes" id="UP001165366"/>
    </source>
</evidence>
<proteinExistence type="inferred from homology"/>
<comment type="caution">
    <text evidence="5">The sequence shown here is derived from an EMBL/GenBank/DDBJ whole genome shotgun (WGS) entry which is preliminary data.</text>
</comment>
<dbReference type="InterPro" id="IPR043147">
    <property type="entry name" value="Penicillin_amidase_A-knob"/>
</dbReference>
<protein>
    <submittedName>
        <fullName evidence="5">Penicillin acylase family protein</fullName>
    </submittedName>
</protein>
<evidence type="ECO:0000256" key="3">
    <source>
        <dbReference type="ARBA" id="ARBA00023145"/>
    </source>
</evidence>
<reference evidence="5" key="2">
    <citation type="submission" date="2024-05" db="EMBL/GenBank/DDBJ databases">
        <title>Rhodohalobacter halophilus gen. nov., sp. nov., a moderately halophilic member of the family Balneolaceae.</title>
        <authorList>
            <person name="Xia J."/>
        </authorList>
    </citation>
    <scope>NUCLEOTIDE SEQUENCE</scope>
    <source>
        <strain evidence="5">WB101</strain>
    </source>
</reference>
<dbReference type="InterPro" id="IPR002692">
    <property type="entry name" value="S45"/>
</dbReference>
<evidence type="ECO:0000313" key="5">
    <source>
        <dbReference type="EMBL" id="MCG2590575.1"/>
    </source>
</evidence>
<gene>
    <name evidence="5" type="ORF">L6773_18525</name>
</gene>